<evidence type="ECO:0000313" key="4">
    <source>
        <dbReference type="Proteomes" id="UP000550714"/>
    </source>
</evidence>
<dbReference type="AlphaFoldDB" id="A0A839RVN8"/>
<comment type="caution">
    <text evidence="3">The sequence shown here is derived from an EMBL/GenBank/DDBJ whole genome shotgun (WGS) entry which is preliminary data.</text>
</comment>
<feature type="domain" description="DUF6802" evidence="2">
    <location>
        <begin position="117"/>
        <end position="187"/>
    </location>
</feature>
<dbReference type="RefSeq" id="WP_183647728.1">
    <property type="nucleotide sequence ID" value="NZ_JACHWU010000001.1"/>
</dbReference>
<evidence type="ECO:0000313" key="3">
    <source>
        <dbReference type="EMBL" id="MBB3049738.1"/>
    </source>
</evidence>
<feature type="region of interest" description="Disordered" evidence="1">
    <location>
        <begin position="179"/>
        <end position="214"/>
    </location>
</feature>
<evidence type="ECO:0000256" key="1">
    <source>
        <dbReference type="SAM" id="MobiDB-lite"/>
    </source>
</evidence>
<gene>
    <name evidence="3" type="ORF">FHS23_000733</name>
</gene>
<dbReference type="Proteomes" id="UP000550714">
    <property type="component" value="Unassembled WGS sequence"/>
</dbReference>
<evidence type="ECO:0000259" key="2">
    <source>
        <dbReference type="Pfam" id="PF20615"/>
    </source>
</evidence>
<sequence length="235" mass="23860">MWVDDGSADTTATTEEMTVTVDGEEYTAELNQDVDGDGVYDAALIEHEDGSAQLFVDTDGDGDADQYAAADSDRNVTVEAKYDESSGQWVEMGGGSADDAPPETDAGAGGMITADLGEGDVEVGPATIDTNEDGTNDTAIVETEDGNTIAFTDADGDGEADIAVVIDEHGNEVVLESDGDGEWTETEGSGGYGGTSGAARAPEAADPWGEGASVGAGVEGVAKIDSATGQWISQN</sequence>
<dbReference type="EMBL" id="JACHWU010000001">
    <property type="protein sequence ID" value="MBB3049738.1"/>
    <property type="molecule type" value="Genomic_DNA"/>
</dbReference>
<accession>A0A839RVN8</accession>
<proteinExistence type="predicted"/>
<reference evidence="3 4" key="1">
    <citation type="submission" date="2020-08" db="EMBL/GenBank/DDBJ databases">
        <title>Genomic Encyclopedia of Type Strains, Phase III (KMG-III): the genomes of soil and plant-associated and newly described type strains.</title>
        <authorList>
            <person name="Whitman W."/>
        </authorList>
    </citation>
    <scope>NUCLEOTIDE SEQUENCE [LARGE SCALE GENOMIC DNA]</scope>
    <source>
        <strain evidence="3 4">CECT 8577</strain>
    </source>
</reference>
<organism evidence="3 4">
    <name type="scientific">Prauserella isguenensis</name>
    <dbReference type="NCBI Taxonomy" id="1470180"/>
    <lineage>
        <taxon>Bacteria</taxon>
        <taxon>Bacillati</taxon>
        <taxon>Actinomycetota</taxon>
        <taxon>Actinomycetes</taxon>
        <taxon>Pseudonocardiales</taxon>
        <taxon>Pseudonocardiaceae</taxon>
        <taxon>Prauserella</taxon>
    </lineage>
</organism>
<dbReference type="Pfam" id="PF20615">
    <property type="entry name" value="DUF6802"/>
    <property type="match status" value="1"/>
</dbReference>
<dbReference type="InterPro" id="IPR046543">
    <property type="entry name" value="DUF6802"/>
</dbReference>
<dbReference type="InterPro" id="IPR028994">
    <property type="entry name" value="Integrin_alpha_N"/>
</dbReference>
<keyword evidence="4" id="KW-1185">Reference proteome</keyword>
<name>A0A839RVN8_9PSEU</name>
<protein>
    <recommendedName>
        <fullName evidence="2">DUF6802 domain-containing protein</fullName>
    </recommendedName>
</protein>
<dbReference type="SUPFAM" id="SSF69318">
    <property type="entry name" value="Integrin alpha N-terminal domain"/>
    <property type="match status" value="1"/>
</dbReference>